<feature type="transmembrane region" description="Helical" evidence="8">
    <location>
        <begin position="91"/>
        <end position="114"/>
    </location>
</feature>
<evidence type="ECO:0000256" key="4">
    <source>
        <dbReference type="ARBA" id="ARBA00022692"/>
    </source>
</evidence>
<keyword evidence="5 8" id="KW-1133">Transmembrane helix</keyword>
<accession>A0A367YUE0</accession>
<dbReference type="GO" id="GO:0016758">
    <property type="term" value="F:hexosyltransferase activity"/>
    <property type="evidence" value="ECO:0007669"/>
    <property type="project" value="InterPro"/>
</dbReference>
<feature type="transmembrane region" description="Helical" evidence="8">
    <location>
        <begin position="151"/>
        <end position="169"/>
    </location>
</feature>
<feature type="transmembrane region" description="Helical" evidence="8">
    <location>
        <begin position="281"/>
        <end position="301"/>
    </location>
</feature>
<evidence type="ECO:0000256" key="7">
    <source>
        <dbReference type="ARBA" id="ARBA00024033"/>
    </source>
</evidence>
<comment type="similarity">
    <text evidence="7">Belongs to the glycosyltransferase 87 family.</text>
</comment>
<feature type="transmembrane region" description="Helical" evidence="8">
    <location>
        <begin position="25"/>
        <end position="48"/>
    </location>
</feature>
<feature type="transmembrane region" description="Helical" evidence="8">
    <location>
        <begin position="307"/>
        <end position="326"/>
    </location>
</feature>
<gene>
    <name evidence="9" type="ORF">DT076_11015</name>
</gene>
<keyword evidence="10" id="KW-1185">Reference proteome</keyword>
<evidence type="ECO:0000313" key="10">
    <source>
        <dbReference type="Proteomes" id="UP000252770"/>
    </source>
</evidence>
<evidence type="ECO:0000256" key="2">
    <source>
        <dbReference type="ARBA" id="ARBA00022475"/>
    </source>
</evidence>
<keyword evidence="3" id="KW-0808">Transferase</keyword>
<keyword evidence="2" id="KW-1003">Cell membrane</keyword>
<organism evidence="9 10">
    <name type="scientific">Desertihabitans brevis</name>
    <dbReference type="NCBI Taxonomy" id="2268447"/>
    <lineage>
        <taxon>Bacteria</taxon>
        <taxon>Bacillati</taxon>
        <taxon>Actinomycetota</taxon>
        <taxon>Actinomycetes</taxon>
        <taxon>Propionibacteriales</taxon>
        <taxon>Propionibacteriaceae</taxon>
        <taxon>Desertihabitans</taxon>
    </lineage>
</organism>
<dbReference type="EMBL" id="QOUI01000006">
    <property type="protein sequence ID" value="RCK69410.1"/>
    <property type="molecule type" value="Genomic_DNA"/>
</dbReference>
<evidence type="ECO:0000256" key="6">
    <source>
        <dbReference type="ARBA" id="ARBA00023136"/>
    </source>
</evidence>
<comment type="caution">
    <text evidence="9">The sequence shown here is derived from an EMBL/GenBank/DDBJ whole genome shotgun (WGS) entry which is preliminary data.</text>
</comment>
<dbReference type="RefSeq" id="WP_114126728.1">
    <property type="nucleotide sequence ID" value="NZ_QOUI01000006.1"/>
</dbReference>
<reference evidence="9 10" key="1">
    <citation type="submission" date="2018-07" db="EMBL/GenBank/DDBJ databases">
        <title>Desertimonas flava gen. nov. sp. nov.</title>
        <authorList>
            <person name="Liu S."/>
        </authorList>
    </citation>
    <scope>NUCLEOTIDE SEQUENCE [LARGE SCALE GENOMIC DNA]</scope>
    <source>
        <strain evidence="9 10">16Sb5-5</strain>
    </source>
</reference>
<dbReference type="AlphaFoldDB" id="A0A367YUE0"/>
<sequence>MVSLDRGPVRPDDVPAPAGGTSVGWWHALATFALPLVAGLWAAATTFGGTIVPWRSVMVDLGVYLRAGGQVLQQLPVYDEGSELPFLYPPLAALLAVPLTALPVAVVEVGWVVLNVALLLAVMYRFNVRGWALGPAAAGVVLLVEPVKQTLAFGQLGIILVALVVLDLVPGARLLDRWTGGRRLLPEGWASGLGAALKLTPGITVPYLFLAGRRRSAAVALGTFLGLGLLAALVMPRSSWAFWTRLVSGESGLGGSVIYYANQSISGAWLRIFRLAPGSELTGLAVSAVAAALGVAVAVLWHRRGETGLAVALLGVASLLASPVSWGHHFVWVVPLALVMARPQVPMAVRATGLLFAVHVAAAPWETLPGGADVELTYDTGQLVLASLTPVLGLVLLTVALLQAVRRAPQLGARPEPPGTAPTR</sequence>
<dbReference type="InterPro" id="IPR018584">
    <property type="entry name" value="GT87"/>
</dbReference>
<evidence type="ECO:0000313" key="9">
    <source>
        <dbReference type="EMBL" id="RCK69410.1"/>
    </source>
</evidence>
<keyword evidence="4 8" id="KW-0812">Transmembrane</keyword>
<dbReference type="Pfam" id="PF09594">
    <property type="entry name" value="GT87"/>
    <property type="match status" value="1"/>
</dbReference>
<feature type="transmembrane region" description="Helical" evidence="8">
    <location>
        <begin position="189"/>
        <end position="210"/>
    </location>
</feature>
<evidence type="ECO:0000256" key="3">
    <source>
        <dbReference type="ARBA" id="ARBA00022679"/>
    </source>
</evidence>
<protein>
    <submittedName>
        <fullName evidence="9">DUF2029 domain-containing protein</fullName>
    </submittedName>
</protein>
<evidence type="ECO:0000256" key="1">
    <source>
        <dbReference type="ARBA" id="ARBA00004651"/>
    </source>
</evidence>
<dbReference type="Proteomes" id="UP000252770">
    <property type="component" value="Unassembled WGS sequence"/>
</dbReference>
<dbReference type="GO" id="GO:0005886">
    <property type="term" value="C:plasma membrane"/>
    <property type="evidence" value="ECO:0007669"/>
    <property type="project" value="UniProtKB-SubCell"/>
</dbReference>
<feature type="transmembrane region" description="Helical" evidence="8">
    <location>
        <begin position="217"/>
        <end position="236"/>
    </location>
</feature>
<keyword evidence="6 8" id="KW-0472">Membrane</keyword>
<evidence type="ECO:0000256" key="8">
    <source>
        <dbReference type="SAM" id="Phobius"/>
    </source>
</evidence>
<name>A0A367YUE0_9ACTN</name>
<feature type="transmembrane region" description="Helical" evidence="8">
    <location>
        <begin position="385"/>
        <end position="405"/>
    </location>
</feature>
<proteinExistence type="inferred from homology"/>
<comment type="subcellular location">
    <subcellularLocation>
        <location evidence="1">Cell membrane</location>
        <topology evidence="1">Multi-pass membrane protein</topology>
    </subcellularLocation>
</comment>
<evidence type="ECO:0000256" key="5">
    <source>
        <dbReference type="ARBA" id="ARBA00022989"/>
    </source>
</evidence>